<dbReference type="Proteomes" id="UP000241394">
    <property type="component" value="Chromosome LG16"/>
</dbReference>
<reference evidence="4" key="2">
    <citation type="journal article" date="2018" name="BMC Genomics">
        <title>A manually annotated Actinidia chinensis var. chinensis (kiwifruit) genome highlights the challenges associated with draft genomes and gene prediction in plants.</title>
        <authorList>
            <person name="Pilkington S.M."/>
            <person name="Crowhurst R."/>
            <person name="Hilario E."/>
            <person name="Nardozza S."/>
            <person name="Fraser L."/>
            <person name="Peng Y."/>
            <person name="Gunaseelan K."/>
            <person name="Simpson R."/>
            <person name="Tahir J."/>
            <person name="Deroles S.C."/>
            <person name="Templeton K."/>
            <person name="Luo Z."/>
            <person name="Davy M."/>
            <person name="Cheng C."/>
            <person name="McNeilage M."/>
            <person name="Scaglione D."/>
            <person name="Liu Y."/>
            <person name="Zhang Q."/>
            <person name="Datson P."/>
            <person name="De Silva N."/>
            <person name="Gardiner S.E."/>
            <person name="Bassett H."/>
            <person name="Chagne D."/>
            <person name="McCallum J."/>
            <person name="Dzierzon H."/>
            <person name="Deng C."/>
            <person name="Wang Y.Y."/>
            <person name="Barron L."/>
            <person name="Manako K."/>
            <person name="Bowen J."/>
            <person name="Foster T.M."/>
            <person name="Erridge Z.A."/>
            <person name="Tiffin H."/>
            <person name="Waite C.N."/>
            <person name="Davies K.M."/>
            <person name="Grierson E.P."/>
            <person name="Laing W.A."/>
            <person name="Kirk R."/>
            <person name="Chen X."/>
            <person name="Wood M."/>
            <person name="Montefiori M."/>
            <person name="Brummell D.A."/>
            <person name="Schwinn K.E."/>
            <person name="Catanach A."/>
            <person name="Fullerton C."/>
            <person name="Li D."/>
            <person name="Meiyalaghan S."/>
            <person name="Nieuwenhuizen N."/>
            <person name="Read N."/>
            <person name="Prakash R."/>
            <person name="Hunter D."/>
            <person name="Zhang H."/>
            <person name="McKenzie M."/>
            <person name="Knabel M."/>
            <person name="Harris A."/>
            <person name="Allan A.C."/>
            <person name="Gleave A."/>
            <person name="Chen A."/>
            <person name="Janssen B.J."/>
            <person name="Plunkett B."/>
            <person name="Ampomah-Dwamena C."/>
            <person name="Voogd C."/>
            <person name="Leif D."/>
            <person name="Lafferty D."/>
            <person name="Souleyre E.J.F."/>
            <person name="Varkonyi-Gasic E."/>
            <person name="Gambi F."/>
            <person name="Hanley J."/>
            <person name="Yao J.L."/>
            <person name="Cheung J."/>
            <person name="David K.M."/>
            <person name="Warren B."/>
            <person name="Marsh K."/>
            <person name="Snowden K.C."/>
            <person name="Lin-Wang K."/>
            <person name="Brian L."/>
            <person name="Martinez-Sanchez M."/>
            <person name="Wang M."/>
            <person name="Ileperuma N."/>
            <person name="Macnee N."/>
            <person name="Campin R."/>
            <person name="McAtee P."/>
            <person name="Drummond R.S.M."/>
            <person name="Espley R.V."/>
            <person name="Ireland H.S."/>
            <person name="Wu R."/>
            <person name="Atkinson R.G."/>
            <person name="Karunairetnam S."/>
            <person name="Bulley S."/>
            <person name="Chunkath S."/>
            <person name="Hanley Z."/>
            <person name="Storey R."/>
            <person name="Thrimawithana A.H."/>
            <person name="Thomson S."/>
            <person name="David C."/>
            <person name="Testolin R."/>
            <person name="Huang H."/>
            <person name="Hellens R.P."/>
            <person name="Schaffer R.J."/>
        </authorList>
    </citation>
    <scope>NUCLEOTIDE SEQUENCE [LARGE SCALE GENOMIC DNA]</scope>
    <source>
        <strain evidence="4">cv. Red5</strain>
    </source>
</reference>
<protein>
    <submittedName>
        <fullName evidence="3">Uridine-cytidine kinase</fullName>
    </submittedName>
</protein>
<dbReference type="AlphaFoldDB" id="A0A2R6QI75"/>
<feature type="transmembrane region" description="Helical" evidence="2">
    <location>
        <begin position="296"/>
        <end position="315"/>
    </location>
</feature>
<name>A0A2R6QI75_ACTCC</name>
<evidence type="ECO:0000313" key="3">
    <source>
        <dbReference type="EMBL" id="PSS08322.1"/>
    </source>
</evidence>
<sequence length="322" mass="36233">MALGYTIASILKRSSHVFFDDRVCVKTDWLEQLNRKYVQVQGRDRMYVKFIAEQLGLDGSYVPRTYIEQIQLEKLVNDVMALPADLKTKLSIDDDLVSSPKEALSRASADRRMKYLNRGISHSFSTRRDKNLSKLTQLAVNNRRYDGRTPDSPASLTNQGIITQLSEQISTLNERMDEFKSRIEELNSKYSTRKVSASQQNLALQAEACNDCAPTSLFMAGLNNGTLTGSMLPHSASSSQLAKESPLMEEVLLIARGQRQVMHQLDNLSNLLHEYQREKSREGRPDATSRTREVELIGVSLILTLAIGGLGIFLFRTLSSQK</sequence>
<dbReference type="EMBL" id="NKQK01000016">
    <property type="protein sequence ID" value="PSS08322.1"/>
    <property type="molecule type" value="Genomic_DNA"/>
</dbReference>
<dbReference type="OrthoDB" id="1727198at2759"/>
<organism evidence="3 4">
    <name type="scientific">Actinidia chinensis var. chinensis</name>
    <name type="common">Chinese soft-hair kiwi</name>
    <dbReference type="NCBI Taxonomy" id="1590841"/>
    <lineage>
        <taxon>Eukaryota</taxon>
        <taxon>Viridiplantae</taxon>
        <taxon>Streptophyta</taxon>
        <taxon>Embryophyta</taxon>
        <taxon>Tracheophyta</taxon>
        <taxon>Spermatophyta</taxon>
        <taxon>Magnoliopsida</taxon>
        <taxon>eudicotyledons</taxon>
        <taxon>Gunneridae</taxon>
        <taxon>Pentapetalae</taxon>
        <taxon>asterids</taxon>
        <taxon>Ericales</taxon>
        <taxon>Actinidiaceae</taxon>
        <taxon>Actinidia</taxon>
    </lineage>
</organism>
<dbReference type="GO" id="GO:0016301">
    <property type="term" value="F:kinase activity"/>
    <property type="evidence" value="ECO:0007669"/>
    <property type="project" value="UniProtKB-KW"/>
</dbReference>
<keyword evidence="2" id="KW-1133">Transmembrane helix</keyword>
<comment type="caution">
    <text evidence="3">The sequence shown here is derived from an EMBL/GenBank/DDBJ whole genome shotgun (WGS) entry which is preliminary data.</text>
</comment>
<dbReference type="OMA" id="ALMPINT"/>
<evidence type="ECO:0000256" key="2">
    <source>
        <dbReference type="SAM" id="Phobius"/>
    </source>
</evidence>
<keyword evidence="4" id="KW-1185">Reference proteome</keyword>
<evidence type="ECO:0000256" key="1">
    <source>
        <dbReference type="SAM" id="Coils"/>
    </source>
</evidence>
<keyword evidence="3" id="KW-0418">Kinase</keyword>
<dbReference type="STRING" id="1590841.A0A2R6QI75"/>
<gene>
    <name evidence="3" type="ORF">CEY00_Acc18665</name>
</gene>
<keyword evidence="1" id="KW-0175">Coiled coil</keyword>
<dbReference type="Gramene" id="PSS08322">
    <property type="protein sequence ID" value="PSS08322"/>
    <property type="gene ID" value="CEY00_Acc18665"/>
</dbReference>
<reference evidence="3 4" key="1">
    <citation type="submission" date="2017-07" db="EMBL/GenBank/DDBJ databases">
        <title>An improved, manually edited Actinidia chinensis var. chinensis (kiwifruit) genome highlights the challenges associated with draft genomes and gene prediction in plants.</title>
        <authorList>
            <person name="Pilkington S."/>
            <person name="Crowhurst R."/>
            <person name="Hilario E."/>
            <person name="Nardozza S."/>
            <person name="Fraser L."/>
            <person name="Peng Y."/>
            <person name="Gunaseelan K."/>
            <person name="Simpson R."/>
            <person name="Tahir J."/>
            <person name="Deroles S."/>
            <person name="Templeton K."/>
            <person name="Luo Z."/>
            <person name="Davy M."/>
            <person name="Cheng C."/>
            <person name="Mcneilage M."/>
            <person name="Scaglione D."/>
            <person name="Liu Y."/>
            <person name="Zhang Q."/>
            <person name="Datson P."/>
            <person name="De Silva N."/>
            <person name="Gardiner S."/>
            <person name="Bassett H."/>
            <person name="Chagne D."/>
            <person name="Mccallum J."/>
            <person name="Dzierzon H."/>
            <person name="Deng C."/>
            <person name="Wang Y.-Y."/>
            <person name="Barron N."/>
            <person name="Manako K."/>
            <person name="Bowen J."/>
            <person name="Foster T."/>
            <person name="Erridge Z."/>
            <person name="Tiffin H."/>
            <person name="Waite C."/>
            <person name="Davies K."/>
            <person name="Grierson E."/>
            <person name="Laing W."/>
            <person name="Kirk R."/>
            <person name="Chen X."/>
            <person name="Wood M."/>
            <person name="Montefiori M."/>
            <person name="Brummell D."/>
            <person name="Schwinn K."/>
            <person name="Catanach A."/>
            <person name="Fullerton C."/>
            <person name="Li D."/>
            <person name="Meiyalaghan S."/>
            <person name="Nieuwenhuizen N."/>
            <person name="Read N."/>
            <person name="Prakash R."/>
            <person name="Hunter D."/>
            <person name="Zhang H."/>
            <person name="Mckenzie M."/>
            <person name="Knabel M."/>
            <person name="Harris A."/>
            <person name="Allan A."/>
            <person name="Chen A."/>
            <person name="Janssen B."/>
            <person name="Plunkett B."/>
            <person name="Dwamena C."/>
            <person name="Voogd C."/>
            <person name="Leif D."/>
            <person name="Lafferty D."/>
            <person name="Souleyre E."/>
            <person name="Varkonyi-Gasic E."/>
            <person name="Gambi F."/>
            <person name="Hanley J."/>
            <person name="Yao J.-L."/>
            <person name="Cheung J."/>
            <person name="David K."/>
            <person name="Warren B."/>
            <person name="Marsh K."/>
            <person name="Snowden K."/>
            <person name="Lin-Wang K."/>
            <person name="Brian L."/>
            <person name="Martinez-Sanchez M."/>
            <person name="Wang M."/>
            <person name="Ileperuma N."/>
            <person name="Macnee N."/>
            <person name="Campin R."/>
            <person name="Mcatee P."/>
            <person name="Drummond R."/>
            <person name="Espley R."/>
            <person name="Ireland H."/>
            <person name="Wu R."/>
            <person name="Atkinson R."/>
            <person name="Karunairetnam S."/>
            <person name="Bulley S."/>
            <person name="Chunkath S."/>
            <person name="Hanley Z."/>
            <person name="Storey R."/>
            <person name="Thrimawithana A."/>
            <person name="Thomson S."/>
            <person name="David C."/>
            <person name="Testolin R."/>
        </authorList>
    </citation>
    <scope>NUCLEOTIDE SEQUENCE [LARGE SCALE GENOMIC DNA]</scope>
    <source>
        <strain evidence="4">cv. Red5</strain>
        <tissue evidence="3">Young leaf</tissue>
    </source>
</reference>
<keyword evidence="2" id="KW-0472">Membrane</keyword>
<accession>A0A2R6QI75</accession>
<keyword evidence="3" id="KW-0808">Transferase</keyword>
<proteinExistence type="predicted"/>
<evidence type="ECO:0000313" key="4">
    <source>
        <dbReference type="Proteomes" id="UP000241394"/>
    </source>
</evidence>
<dbReference type="InParanoid" id="A0A2R6QI75"/>
<feature type="coiled-coil region" evidence="1">
    <location>
        <begin position="162"/>
        <end position="189"/>
    </location>
</feature>
<keyword evidence="2" id="KW-0812">Transmembrane</keyword>